<feature type="transmembrane region" description="Helical" evidence="1">
    <location>
        <begin position="69"/>
        <end position="94"/>
    </location>
</feature>
<evidence type="ECO:0000256" key="1">
    <source>
        <dbReference type="SAM" id="Phobius"/>
    </source>
</evidence>
<dbReference type="OrthoDB" id="9759607at2"/>
<evidence type="ECO:0000259" key="2">
    <source>
        <dbReference type="PROSITE" id="PS50887"/>
    </source>
</evidence>
<dbReference type="Gene3D" id="3.30.70.270">
    <property type="match status" value="1"/>
</dbReference>
<dbReference type="InterPro" id="IPR000160">
    <property type="entry name" value="GGDEF_dom"/>
</dbReference>
<dbReference type="PROSITE" id="PS50887">
    <property type="entry name" value="GGDEF"/>
    <property type="match status" value="1"/>
</dbReference>
<feature type="transmembrane region" description="Helical" evidence="1">
    <location>
        <begin position="100"/>
        <end position="122"/>
    </location>
</feature>
<protein>
    <submittedName>
        <fullName evidence="3">Diguanylate cyclase</fullName>
    </submittedName>
</protein>
<feature type="domain" description="GGDEF" evidence="2">
    <location>
        <begin position="229"/>
        <end position="363"/>
    </location>
</feature>
<accession>A0A1I2Q1E8</accession>
<dbReference type="GO" id="GO:1902201">
    <property type="term" value="P:negative regulation of bacterial-type flagellum-dependent cell motility"/>
    <property type="evidence" value="ECO:0007669"/>
    <property type="project" value="TreeGrafter"/>
</dbReference>
<dbReference type="CDD" id="cd01949">
    <property type="entry name" value="GGDEF"/>
    <property type="match status" value="1"/>
</dbReference>
<gene>
    <name evidence="3" type="ORF">SAMN05216353_12852</name>
</gene>
<dbReference type="GO" id="GO:0052621">
    <property type="term" value="F:diguanylate cyclase activity"/>
    <property type="evidence" value="ECO:0007669"/>
    <property type="project" value="TreeGrafter"/>
</dbReference>
<dbReference type="GO" id="GO:0043709">
    <property type="term" value="P:cell adhesion involved in single-species biofilm formation"/>
    <property type="evidence" value="ECO:0007669"/>
    <property type="project" value="TreeGrafter"/>
</dbReference>
<dbReference type="FunFam" id="3.30.70.270:FF:000001">
    <property type="entry name" value="Diguanylate cyclase domain protein"/>
    <property type="match status" value="1"/>
</dbReference>
<dbReference type="EMBL" id="FOOG01000028">
    <property type="protein sequence ID" value="SFG22192.1"/>
    <property type="molecule type" value="Genomic_DNA"/>
</dbReference>
<proteinExistence type="predicted"/>
<dbReference type="SUPFAM" id="SSF55073">
    <property type="entry name" value="Nucleotide cyclase"/>
    <property type="match status" value="1"/>
</dbReference>
<dbReference type="PANTHER" id="PTHR45138">
    <property type="entry name" value="REGULATORY COMPONENTS OF SENSORY TRANSDUCTION SYSTEM"/>
    <property type="match status" value="1"/>
</dbReference>
<dbReference type="SMART" id="SM00267">
    <property type="entry name" value="GGDEF"/>
    <property type="match status" value="1"/>
</dbReference>
<sequence>MIVSEFFVNICILIALLFSYLQVRWNKLDIFLSKKTVLIIDGIAGGILGNIVMYYSIQVTAQTFVDLRHIPVLVLLLFIGLKPAVISSLLVIAGRFVYGFNYSSLGAFILMVILLAGFCFIRRKWGNEEQIFKTAIYMLAFSNVVFSIIIAILVQDWETLQILLPTYWILSFLGGSLAVYLVDYLRTSHYLFKTYEEQSSIDFLTGLNNVRQFDALWNRTLNGAVENKESLSLLMVDVDHFKHVNDTYGHPAGDMVLQQLGQILKDKTRSFDIVSRNGGEEFSIILPDCPNARAFEIAERIRLAVKDHPFPISNKETIYITVSIGVSTYPEKAAKAEQIIKLADQSLYKAKQAGRNRTVSLTSELI</sequence>
<reference evidence="4" key="1">
    <citation type="submission" date="2016-10" db="EMBL/GenBank/DDBJ databases">
        <authorList>
            <person name="Varghese N."/>
            <person name="Submissions S."/>
        </authorList>
    </citation>
    <scope>NUCLEOTIDE SEQUENCE [LARGE SCALE GENOMIC DNA]</scope>
    <source>
        <strain evidence="4">FP5</strain>
    </source>
</reference>
<dbReference type="InterPro" id="IPR043128">
    <property type="entry name" value="Rev_trsase/Diguanyl_cyclase"/>
</dbReference>
<dbReference type="NCBIfam" id="TIGR00254">
    <property type="entry name" value="GGDEF"/>
    <property type="match status" value="1"/>
</dbReference>
<dbReference type="InterPro" id="IPR029787">
    <property type="entry name" value="Nucleotide_cyclase"/>
</dbReference>
<feature type="transmembrane region" description="Helical" evidence="1">
    <location>
        <begin position="37"/>
        <end position="57"/>
    </location>
</feature>
<dbReference type="Pfam" id="PF00990">
    <property type="entry name" value="GGDEF"/>
    <property type="match status" value="1"/>
</dbReference>
<name>A0A1I2Q1E8_9BACI</name>
<keyword evidence="4" id="KW-1185">Reference proteome</keyword>
<dbReference type="InterPro" id="IPR050469">
    <property type="entry name" value="Diguanylate_Cyclase"/>
</dbReference>
<feature type="transmembrane region" description="Helical" evidence="1">
    <location>
        <begin position="7"/>
        <end position="25"/>
    </location>
</feature>
<feature type="transmembrane region" description="Helical" evidence="1">
    <location>
        <begin position="166"/>
        <end position="185"/>
    </location>
</feature>
<organism evidence="3 4">
    <name type="scientific">Halobacillus alkaliphilus</name>
    <dbReference type="NCBI Taxonomy" id="396056"/>
    <lineage>
        <taxon>Bacteria</taxon>
        <taxon>Bacillati</taxon>
        <taxon>Bacillota</taxon>
        <taxon>Bacilli</taxon>
        <taxon>Bacillales</taxon>
        <taxon>Bacillaceae</taxon>
        <taxon>Halobacillus</taxon>
    </lineage>
</organism>
<dbReference type="RefSeq" id="WP_089752846.1">
    <property type="nucleotide sequence ID" value="NZ_FOOG01000028.1"/>
</dbReference>
<keyword evidence="1" id="KW-0812">Transmembrane</keyword>
<dbReference type="PANTHER" id="PTHR45138:SF9">
    <property type="entry name" value="DIGUANYLATE CYCLASE DGCM-RELATED"/>
    <property type="match status" value="1"/>
</dbReference>
<evidence type="ECO:0000313" key="3">
    <source>
        <dbReference type="EMBL" id="SFG22192.1"/>
    </source>
</evidence>
<feature type="transmembrane region" description="Helical" evidence="1">
    <location>
        <begin position="134"/>
        <end position="154"/>
    </location>
</feature>
<dbReference type="Proteomes" id="UP000198897">
    <property type="component" value="Unassembled WGS sequence"/>
</dbReference>
<dbReference type="GO" id="GO:0005886">
    <property type="term" value="C:plasma membrane"/>
    <property type="evidence" value="ECO:0007669"/>
    <property type="project" value="TreeGrafter"/>
</dbReference>
<keyword evidence="1" id="KW-1133">Transmembrane helix</keyword>
<keyword evidence="1" id="KW-0472">Membrane</keyword>
<evidence type="ECO:0000313" key="4">
    <source>
        <dbReference type="Proteomes" id="UP000198897"/>
    </source>
</evidence>
<dbReference type="AlphaFoldDB" id="A0A1I2Q1E8"/>